<gene>
    <name evidence="1" type="ORF">SDC9_209511</name>
</gene>
<reference evidence="1" key="1">
    <citation type="submission" date="2019-08" db="EMBL/GenBank/DDBJ databases">
        <authorList>
            <person name="Kucharzyk K."/>
            <person name="Murdoch R.W."/>
            <person name="Higgins S."/>
            <person name="Loffler F."/>
        </authorList>
    </citation>
    <scope>NUCLEOTIDE SEQUENCE</scope>
</reference>
<dbReference type="AlphaFoldDB" id="A0A645JGG9"/>
<accession>A0A645JGG9</accession>
<protein>
    <submittedName>
        <fullName evidence="1">Uncharacterized protein</fullName>
    </submittedName>
</protein>
<comment type="caution">
    <text evidence="1">The sequence shown here is derived from an EMBL/GenBank/DDBJ whole genome shotgun (WGS) entry which is preliminary data.</text>
</comment>
<evidence type="ECO:0000313" key="1">
    <source>
        <dbReference type="EMBL" id="MPN61769.1"/>
    </source>
</evidence>
<proteinExistence type="predicted"/>
<name>A0A645JGG9_9ZZZZ</name>
<dbReference type="EMBL" id="VSSQ01138839">
    <property type="protein sequence ID" value="MPN61769.1"/>
    <property type="molecule type" value="Genomic_DNA"/>
</dbReference>
<sequence length="93" mass="9953">MHLIEGLVAACIANQILRAGPCIIDAIRPERFSPGRAHPNLVGCAVGAKVTRQAERISNDAVGRIPEHIAGWQPVIVLLVVQVICECQLPQIG</sequence>
<organism evidence="1">
    <name type="scientific">bioreactor metagenome</name>
    <dbReference type="NCBI Taxonomy" id="1076179"/>
    <lineage>
        <taxon>unclassified sequences</taxon>
        <taxon>metagenomes</taxon>
        <taxon>ecological metagenomes</taxon>
    </lineage>
</organism>